<evidence type="ECO:0000256" key="1">
    <source>
        <dbReference type="ARBA" id="ARBA00022723"/>
    </source>
</evidence>
<dbReference type="InterPro" id="IPR036236">
    <property type="entry name" value="Znf_C2H2_sf"/>
</dbReference>
<protein>
    <submittedName>
        <fullName evidence="7">Zinc finger BED domain-containing protein RICESLEEPER 2-like</fullName>
    </submittedName>
</protein>
<name>A0A834SHD0_9FABA</name>
<gene>
    <name evidence="7" type="ORF">G2W53_041399</name>
</gene>
<dbReference type="GO" id="GO:1990837">
    <property type="term" value="F:sequence-specific double-stranded DNA binding"/>
    <property type="evidence" value="ECO:0007669"/>
    <property type="project" value="TreeGrafter"/>
</dbReference>
<keyword evidence="3" id="KW-0862">Zinc</keyword>
<evidence type="ECO:0000256" key="5">
    <source>
        <dbReference type="SAM" id="MobiDB-lite"/>
    </source>
</evidence>
<evidence type="ECO:0000256" key="3">
    <source>
        <dbReference type="ARBA" id="ARBA00022833"/>
    </source>
</evidence>
<organism evidence="7 8">
    <name type="scientific">Senna tora</name>
    <dbReference type="NCBI Taxonomy" id="362788"/>
    <lineage>
        <taxon>Eukaryota</taxon>
        <taxon>Viridiplantae</taxon>
        <taxon>Streptophyta</taxon>
        <taxon>Embryophyta</taxon>
        <taxon>Tracheophyta</taxon>
        <taxon>Spermatophyta</taxon>
        <taxon>Magnoliopsida</taxon>
        <taxon>eudicotyledons</taxon>
        <taxon>Gunneridae</taxon>
        <taxon>Pentapetalae</taxon>
        <taxon>rosids</taxon>
        <taxon>fabids</taxon>
        <taxon>Fabales</taxon>
        <taxon>Fabaceae</taxon>
        <taxon>Caesalpinioideae</taxon>
        <taxon>Cassia clade</taxon>
        <taxon>Senna</taxon>
    </lineage>
</organism>
<sequence length="393" mass="44225">MASTNLSRPSNVNPSSDSMEAEQDVNLGGVENLSKTEAEQPTRKKKKLISKVWLQMTKLDDGSAKCHHCKKVFVAESSKGTSHLSRHLTVCKKRELPDIRKFSRLANATNEDGTISLGTWTYDWDSIRRSIANFLICAKLTFSIVELLAFKEMIDNLTPQREQVEGIVETLKGSMAFWPFGSGGRYGTSKEKGEIFVGMRGTTDKVDVVRVMGTGWLRWLANDVGSLGTSLPRTECFDHIVPRPQAFFTKAYVPMECKPHEAEMEMREKELLVSSPLPHGQAISFKIKLRVGGSIILDEIRDFESGGDFHLREYTKVLLLKLMIIPFWVPFLRVLSSWGPLDFLFLDSRPLAAQVFEELIVCHTKVRQMLVAMLLDLLPFIGGIALDVSSLNW</sequence>
<keyword evidence="1" id="KW-0479">Metal-binding</keyword>
<dbReference type="SUPFAM" id="SSF57667">
    <property type="entry name" value="beta-beta-alpha zinc fingers"/>
    <property type="match status" value="1"/>
</dbReference>
<dbReference type="InterPro" id="IPR053031">
    <property type="entry name" value="Cuticle_assoc_protein"/>
</dbReference>
<dbReference type="Proteomes" id="UP000634136">
    <property type="component" value="Unassembled WGS sequence"/>
</dbReference>
<dbReference type="PANTHER" id="PTHR34396">
    <property type="entry name" value="OS03G0264950 PROTEIN-RELATED"/>
    <property type="match status" value="1"/>
</dbReference>
<dbReference type="Pfam" id="PF02892">
    <property type="entry name" value="zf-BED"/>
    <property type="match status" value="1"/>
</dbReference>
<dbReference type="InterPro" id="IPR003656">
    <property type="entry name" value="Znf_BED"/>
</dbReference>
<feature type="region of interest" description="Disordered" evidence="5">
    <location>
        <begin position="1"/>
        <end position="42"/>
    </location>
</feature>
<dbReference type="GO" id="GO:0006357">
    <property type="term" value="P:regulation of transcription by RNA polymerase II"/>
    <property type="evidence" value="ECO:0007669"/>
    <property type="project" value="TreeGrafter"/>
</dbReference>
<dbReference type="PROSITE" id="PS50808">
    <property type="entry name" value="ZF_BED"/>
    <property type="match status" value="1"/>
</dbReference>
<dbReference type="EMBL" id="JAAIUW010000013">
    <property type="protein sequence ID" value="KAF7802288.1"/>
    <property type="molecule type" value="Genomic_DNA"/>
</dbReference>
<dbReference type="AlphaFoldDB" id="A0A834SHD0"/>
<evidence type="ECO:0000313" key="8">
    <source>
        <dbReference type="Proteomes" id="UP000634136"/>
    </source>
</evidence>
<evidence type="ECO:0000259" key="6">
    <source>
        <dbReference type="PROSITE" id="PS50808"/>
    </source>
</evidence>
<keyword evidence="8" id="KW-1185">Reference proteome</keyword>
<keyword evidence="2 4" id="KW-0863">Zinc-finger</keyword>
<dbReference type="PANTHER" id="PTHR34396:SF25">
    <property type="entry name" value="BOUNDARY ELEMENT ASSOCIATED FACTOR"/>
    <property type="match status" value="1"/>
</dbReference>
<feature type="domain" description="BED-type" evidence="6">
    <location>
        <begin position="47"/>
        <end position="99"/>
    </location>
</feature>
<evidence type="ECO:0000256" key="4">
    <source>
        <dbReference type="PROSITE-ProRule" id="PRU00027"/>
    </source>
</evidence>
<proteinExistence type="predicted"/>
<dbReference type="GO" id="GO:0008270">
    <property type="term" value="F:zinc ion binding"/>
    <property type="evidence" value="ECO:0007669"/>
    <property type="project" value="UniProtKB-KW"/>
</dbReference>
<evidence type="ECO:0000313" key="7">
    <source>
        <dbReference type="EMBL" id="KAF7802288.1"/>
    </source>
</evidence>
<reference evidence="7" key="1">
    <citation type="submission" date="2020-09" db="EMBL/GenBank/DDBJ databases">
        <title>Genome-Enabled Discovery of Anthraquinone Biosynthesis in Senna tora.</title>
        <authorList>
            <person name="Kang S.-H."/>
            <person name="Pandey R.P."/>
            <person name="Lee C.-M."/>
            <person name="Sim J.-S."/>
            <person name="Jeong J.-T."/>
            <person name="Choi B.-S."/>
            <person name="Jung M."/>
            <person name="Ginzburg D."/>
            <person name="Zhao K."/>
            <person name="Won S.Y."/>
            <person name="Oh T.-J."/>
            <person name="Yu Y."/>
            <person name="Kim N.-H."/>
            <person name="Lee O.R."/>
            <person name="Lee T.-H."/>
            <person name="Bashyal P."/>
            <person name="Kim T.-S."/>
            <person name="Lee W.-H."/>
            <person name="Kawkins C."/>
            <person name="Kim C.-K."/>
            <person name="Kim J.S."/>
            <person name="Ahn B.O."/>
            <person name="Rhee S.Y."/>
            <person name="Sohng J.K."/>
        </authorList>
    </citation>
    <scope>NUCLEOTIDE SEQUENCE</scope>
    <source>
        <tissue evidence="7">Leaf</tissue>
    </source>
</reference>
<feature type="compositionally biased region" description="Polar residues" evidence="5">
    <location>
        <begin position="1"/>
        <end position="18"/>
    </location>
</feature>
<dbReference type="GO" id="GO:0005634">
    <property type="term" value="C:nucleus"/>
    <property type="evidence" value="ECO:0007669"/>
    <property type="project" value="TreeGrafter"/>
</dbReference>
<dbReference type="OrthoDB" id="2610923at2759"/>
<accession>A0A834SHD0</accession>
<dbReference type="SMART" id="SM00614">
    <property type="entry name" value="ZnF_BED"/>
    <property type="match status" value="1"/>
</dbReference>
<comment type="caution">
    <text evidence="7">The sequence shown here is derived from an EMBL/GenBank/DDBJ whole genome shotgun (WGS) entry which is preliminary data.</text>
</comment>
<evidence type="ECO:0000256" key="2">
    <source>
        <dbReference type="ARBA" id="ARBA00022771"/>
    </source>
</evidence>